<gene>
    <name evidence="3" type="ORF">KP79_PYT12552</name>
</gene>
<keyword evidence="3" id="KW-0378">Hydrolase</keyword>
<comment type="caution">
    <text evidence="3">The sequence shown here is derived from an EMBL/GenBank/DDBJ whole genome shotgun (WGS) entry which is preliminary data.</text>
</comment>
<feature type="domain" description="3'-5' exonuclease" evidence="2">
    <location>
        <begin position="143"/>
        <end position="344"/>
    </location>
</feature>
<feature type="region of interest" description="Disordered" evidence="1">
    <location>
        <begin position="117"/>
        <end position="146"/>
    </location>
</feature>
<feature type="compositionally biased region" description="Low complexity" evidence="1">
    <location>
        <begin position="492"/>
        <end position="502"/>
    </location>
</feature>
<keyword evidence="3" id="KW-0269">Exonuclease</keyword>
<reference evidence="3 4" key="1">
    <citation type="journal article" date="2017" name="Nat. Ecol. Evol.">
        <title>Scallop genome provides insights into evolution of bilaterian karyotype and development.</title>
        <authorList>
            <person name="Wang S."/>
            <person name="Zhang J."/>
            <person name="Jiao W."/>
            <person name="Li J."/>
            <person name="Xun X."/>
            <person name="Sun Y."/>
            <person name="Guo X."/>
            <person name="Huan P."/>
            <person name="Dong B."/>
            <person name="Zhang L."/>
            <person name="Hu X."/>
            <person name="Sun X."/>
            <person name="Wang J."/>
            <person name="Zhao C."/>
            <person name="Wang Y."/>
            <person name="Wang D."/>
            <person name="Huang X."/>
            <person name="Wang R."/>
            <person name="Lv J."/>
            <person name="Li Y."/>
            <person name="Zhang Z."/>
            <person name="Liu B."/>
            <person name="Lu W."/>
            <person name="Hui Y."/>
            <person name="Liang J."/>
            <person name="Zhou Z."/>
            <person name="Hou R."/>
            <person name="Li X."/>
            <person name="Liu Y."/>
            <person name="Li H."/>
            <person name="Ning X."/>
            <person name="Lin Y."/>
            <person name="Zhao L."/>
            <person name="Xing Q."/>
            <person name="Dou J."/>
            <person name="Li Y."/>
            <person name="Mao J."/>
            <person name="Guo H."/>
            <person name="Dou H."/>
            <person name="Li T."/>
            <person name="Mu C."/>
            <person name="Jiang W."/>
            <person name="Fu Q."/>
            <person name="Fu X."/>
            <person name="Miao Y."/>
            <person name="Liu J."/>
            <person name="Yu Q."/>
            <person name="Li R."/>
            <person name="Liao H."/>
            <person name="Li X."/>
            <person name="Kong Y."/>
            <person name="Jiang Z."/>
            <person name="Chourrout D."/>
            <person name="Li R."/>
            <person name="Bao Z."/>
        </authorList>
    </citation>
    <scope>NUCLEOTIDE SEQUENCE [LARGE SCALE GENOMIC DNA]</scope>
    <source>
        <strain evidence="3 4">PY_sf001</strain>
    </source>
</reference>
<dbReference type="OrthoDB" id="26838at2759"/>
<feature type="compositionally biased region" description="Polar residues" evidence="1">
    <location>
        <begin position="463"/>
        <end position="476"/>
    </location>
</feature>
<dbReference type="Pfam" id="PF01612">
    <property type="entry name" value="DNA_pol_A_exo1"/>
    <property type="match status" value="1"/>
</dbReference>
<name>A0A210QE94_MIZYE</name>
<dbReference type="InterPro" id="IPR052144">
    <property type="entry name" value="piRNA_biogenesis_EXD1"/>
</dbReference>
<dbReference type="PANTHER" id="PTHR46628:SF1">
    <property type="entry name" value="PIRNA BIOGENESIS PROTEIN EXD1"/>
    <property type="match status" value="1"/>
</dbReference>
<feature type="region of interest" description="Disordered" evidence="1">
    <location>
        <begin position="642"/>
        <end position="667"/>
    </location>
</feature>
<dbReference type="EMBL" id="NEDP02004037">
    <property type="protein sequence ID" value="OWF47065.1"/>
    <property type="molecule type" value="Genomic_DNA"/>
</dbReference>
<dbReference type="GO" id="GO:0008408">
    <property type="term" value="F:3'-5' exonuclease activity"/>
    <property type="evidence" value="ECO:0007669"/>
    <property type="project" value="InterPro"/>
</dbReference>
<dbReference type="InterPro" id="IPR002562">
    <property type="entry name" value="3'-5'_exonuclease_dom"/>
</dbReference>
<dbReference type="GO" id="GO:0003676">
    <property type="term" value="F:nucleic acid binding"/>
    <property type="evidence" value="ECO:0007669"/>
    <property type="project" value="InterPro"/>
</dbReference>
<keyword evidence="3" id="KW-0540">Nuclease</keyword>
<evidence type="ECO:0000313" key="4">
    <source>
        <dbReference type="Proteomes" id="UP000242188"/>
    </source>
</evidence>
<dbReference type="SUPFAM" id="SSF53098">
    <property type="entry name" value="Ribonuclease H-like"/>
    <property type="match status" value="1"/>
</dbReference>
<dbReference type="GO" id="GO:0034587">
    <property type="term" value="P:piRNA processing"/>
    <property type="evidence" value="ECO:0007669"/>
    <property type="project" value="TreeGrafter"/>
</dbReference>
<keyword evidence="4" id="KW-1185">Reference proteome</keyword>
<accession>A0A210QE94</accession>
<dbReference type="InterPro" id="IPR012337">
    <property type="entry name" value="RNaseH-like_sf"/>
</dbReference>
<proteinExistence type="predicted"/>
<evidence type="ECO:0000313" key="3">
    <source>
        <dbReference type="EMBL" id="OWF47065.1"/>
    </source>
</evidence>
<evidence type="ECO:0000259" key="2">
    <source>
        <dbReference type="SMART" id="SM00474"/>
    </source>
</evidence>
<feature type="compositionally biased region" description="Polar residues" evidence="1">
    <location>
        <begin position="504"/>
        <end position="529"/>
    </location>
</feature>
<protein>
    <submittedName>
        <fullName evidence="3">Exonuclease 3'-5' domain-containing protein 1</fullName>
    </submittedName>
</protein>
<feature type="region of interest" description="Disordered" evidence="1">
    <location>
        <begin position="578"/>
        <end position="621"/>
    </location>
</feature>
<dbReference type="InterPro" id="IPR036397">
    <property type="entry name" value="RNaseH_sf"/>
</dbReference>
<feature type="compositionally biased region" description="Polar residues" evidence="1">
    <location>
        <begin position="647"/>
        <end position="656"/>
    </location>
</feature>
<dbReference type="SMART" id="SM00474">
    <property type="entry name" value="35EXOc"/>
    <property type="match status" value="1"/>
</dbReference>
<dbReference type="AlphaFoldDB" id="A0A210QE94"/>
<dbReference type="Gene3D" id="3.30.420.10">
    <property type="entry name" value="Ribonuclease H-like superfamily/Ribonuclease H"/>
    <property type="match status" value="1"/>
</dbReference>
<feature type="region of interest" description="Disordered" evidence="1">
    <location>
        <begin position="458"/>
        <end position="529"/>
    </location>
</feature>
<dbReference type="Proteomes" id="UP000242188">
    <property type="component" value="Unassembled WGS sequence"/>
</dbReference>
<feature type="compositionally biased region" description="Basic and acidic residues" evidence="1">
    <location>
        <begin position="590"/>
        <end position="608"/>
    </location>
</feature>
<dbReference type="GO" id="GO:1990923">
    <property type="term" value="C:PET complex"/>
    <property type="evidence" value="ECO:0007669"/>
    <property type="project" value="TreeGrafter"/>
</dbReference>
<dbReference type="PANTHER" id="PTHR46628">
    <property type="entry name" value="PIRNA BIOGENESIS PROTEIN EXD1"/>
    <property type="match status" value="1"/>
</dbReference>
<evidence type="ECO:0000256" key="1">
    <source>
        <dbReference type="SAM" id="MobiDB-lite"/>
    </source>
</evidence>
<organism evidence="3 4">
    <name type="scientific">Mizuhopecten yessoensis</name>
    <name type="common">Japanese scallop</name>
    <name type="synonym">Patinopecten yessoensis</name>
    <dbReference type="NCBI Taxonomy" id="6573"/>
    <lineage>
        <taxon>Eukaryota</taxon>
        <taxon>Metazoa</taxon>
        <taxon>Spiralia</taxon>
        <taxon>Lophotrochozoa</taxon>
        <taxon>Mollusca</taxon>
        <taxon>Bivalvia</taxon>
        <taxon>Autobranchia</taxon>
        <taxon>Pteriomorphia</taxon>
        <taxon>Pectinida</taxon>
        <taxon>Pectinoidea</taxon>
        <taxon>Pectinidae</taxon>
        <taxon>Mizuhopecten</taxon>
    </lineage>
</organism>
<sequence>MAEFTGRRVKILLENGTDYEGFVHSMDQSVGKLTLEKVTIPSTGKKFQGLKHFFRDDLVSVDVLEEQIKSKKEEKKDFMVTDRRESGPRMMFSKYTPVHLDRLRSFDSKDKQLKRISSKEDLKSDSEQTVKLESKSSDNDSSDQDDRNSDDLFVVISKVGRKFDKVLREIYTQKIIGVALEGVCIGRSGTLCWLNIVIRQRVFLFDVLSMGKECFEEGLKDLLEDGSVLKVMHDCRLASDLLHHQFGVNLRNMFDTQVANAFVYRTFRGHGNWPRYVEGLQASLFDHLDLPQEQIQLMKVRAALKKEDQQVWMERPAGRPLLEAACKNVMHLLDLRLILMEKMMAEFVAGVDVYLAHTRDANNEEAKKHQSSGYLLPTAFKDLDRITSRNYGNYWRCTQKDTNGFNENCEGLADPDVIHSRDSLWHMGSKDNPGNSRFRGTMYMKKFENLRRMNSLEDKTAQSDETGQSGKLQQPSDEAPKKRKAPGPILYSSHSSTNTDSQSETESSKIPENTTNCSALNPATCSDVNQSTTGKLIRSLANKNGDISECDSLEGFSIRPAGVLERYNVDRRKKYKNQEVRSTSYYAGPPDHRENPAHGGYHSEKENMLSKGSPPQSLPELTVSPQLETRASLTYCNTEFTDHQGHETVSPQTTPVKKSPDTKKVSPLKALQNSLDSSNSRLEKMKLMCNALKNPN</sequence>